<protein>
    <recommendedName>
        <fullName evidence="9">Gustatory receptor</fullName>
    </recommendedName>
</protein>
<evidence type="ECO:0008006" key="9">
    <source>
        <dbReference type="Google" id="ProtNLM"/>
    </source>
</evidence>
<feature type="transmembrane region" description="Helical" evidence="6">
    <location>
        <begin position="30"/>
        <end position="50"/>
    </location>
</feature>
<keyword evidence="4 6" id="KW-1133">Transmembrane helix</keyword>
<dbReference type="GO" id="GO:0005886">
    <property type="term" value="C:plasma membrane"/>
    <property type="evidence" value="ECO:0007669"/>
    <property type="project" value="UniProtKB-SubCell"/>
</dbReference>
<sequence>MCGAAIYFVLLNIETPIDFGGIEVVDVSRIIFLTQVVILLFAPAISAGLVTSKTEELELILQDRLLTERNEPQSDAIELFMDYMHTRPMKFTVFNIINLDWSLPVTIVNLCITYQIVIVQLTHLF</sequence>
<gene>
    <name evidence="7" type="ORF">ABMA28_009341</name>
</gene>
<dbReference type="Pfam" id="PF08395">
    <property type="entry name" value="7tm_7"/>
    <property type="match status" value="1"/>
</dbReference>
<evidence type="ECO:0000256" key="3">
    <source>
        <dbReference type="ARBA" id="ARBA00022692"/>
    </source>
</evidence>
<keyword evidence="3 6" id="KW-0812">Transmembrane</keyword>
<name>A0ABD0SD08_LOXSC</name>
<dbReference type="EMBL" id="JBEDNZ010000023">
    <property type="protein sequence ID" value="KAL0811935.1"/>
    <property type="molecule type" value="Genomic_DNA"/>
</dbReference>
<evidence type="ECO:0000256" key="5">
    <source>
        <dbReference type="ARBA" id="ARBA00023136"/>
    </source>
</evidence>
<evidence type="ECO:0000256" key="4">
    <source>
        <dbReference type="ARBA" id="ARBA00022989"/>
    </source>
</evidence>
<dbReference type="InterPro" id="IPR013604">
    <property type="entry name" value="7TM_chemorcpt"/>
</dbReference>
<proteinExistence type="predicted"/>
<evidence type="ECO:0000256" key="2">
    <source>
        <dbReference type="ARBA" id="ARBA00022475"/>
    </source>
</evidence>
<dbReference type="Proteomes" id="UP001549921">
    <property type="component" value="Unassembled WGS sequence"/>
</dbReference>
<keyword evidence="5 6" id="KW-0472">Membrane</keyword>
<dbReference type="AlphaFoldDB" id="A0ABD0SD08"/>
<evidence type="ECO:0000256" key="6">
    <source>
        <dbReference type="SAM" id="Phobius"/>
    </source>
</evidence>
<comment type="subcellular location">
    <subcellularLocation>
        <location evidence="1">Cell membrane</location>
        <topology evidence="1">Multi-pass membrane protein</topology>
    </subcellularLocation>
</comment>
<evidence type="ECO:0000313" key="8">
    <source>
        <dbReference type="Proteomes" id="UP001549921"/>
    </source>
</evidence>
<reference evidence="7 8" key="1">
    <citation type="submission" date="2024-06" db="EMBL/GenBank/DDBJ databases">
        <title>A chromosome-level genome assembly of beet webworm, Loxostege sticticalis.</title>
        <authorList>
            <person name="Zhang Y."/>
        </authorList>
    </citation>
    <scope>NUCLEOTIDE SEQUENCE [LARGE SCALE GENOMIC DNA]</scope>
    <source>
        <strain evidence="7">AQ028</strain>
        <tissue evidence="7">Male pupae</tissue>
    </source>
</reference>
<accession>A0ABD0SD08</accession>
<evidence type="ECO:0000256" key="1">
    <source>
        <dbReference type="ARBA" id="ARBA00004651"/>
    </source>
</evidence>
<comment type="caution">
    <text evidence="7">The sequence shown here is derived from an EMBL/GenBank/DDBJ whole genome shotgun (WGS) entry which is preliminary data.</text>
</comment>
<organism evidence="7 8">
    <name type="scientific">Loxostege sticticalis</name>
    <name type="common">Beet webworm moth</name>
    <dbReference type="NCBI Taxonomy" id="481309"/>
    <lineage>
        <taxon>Eukaryota</taxon>
        <taxon>Metazoa</taxon>
        <taxon>Ecdysozoa</taxon>
        <taxon>Arthropoda</taxon>
        <taxon>Hexapoda</taxon>
        <taxon>Insecta</taxon>
        <taxon>Pterygota</taxon>
        <taxon>Neoptera</taxon>
        <taxon>Endopterygota</taxon>
        <taxon>Lepidoptera</taxon>
        <taxon>Glossata</taxon>
        <taxon>Ditrysia</taxon>
        <taxon>Pyraloidea</taxon>
        <taxon>Crambidae</taxon>
        <taxon>Pyraustinae</taxon>
        <taxon>Loxostege</taxon>
    </lineage>
</organism>
<evidence type="ECO:0000313" key="7">
    <source>
        <dbReference type="EMBL" id="KAL0811935.1"/>
    </source>
</evidence>
<keyword evidence="2" id="KW-1003">Cell membrane</keyword>